<gene>
    <name evidence="2" type="ORF">D9V28_07180</name>
</gene>
<dbReference type="AlphaFoldDB" id="A0A3L7J3K4"/>
<evidence type="ECO:0000313" key="3">
    <source>
        <dbReference type="Proteomes" id="UP000282460"/>
    </source>
</evidence>
<dbReference type="InterPro" id="IPR001920">
    <property type="entry name" value="Asp/Glu_race"/>
</dbReference>
<reference evidence="2 3" key="1">
    <citation type="submission" date="2018-10" db="EMBL/GenBank/DDBJ databases">
        <authorList>
            <person name="Li J."/>
        </authorList>
    </citation>
    <scope>NUCLEOTIDE SEQUENCE [LARGE SCALE GENOMIC DNA]</scope>
    <source>
        <strain evidence="2 3">ZD1-4</strain>
    </source>
</reference>
<feature type="region of interest" description="Disordered" evidence="1">
    <location>
        <begin position="59"/>
        <end position="80"/>
    </location>
</feature>
<keyword evidence="3" id="KW-1185">Reference proteome</keyword>
<name>A0A3L7J3K4_9MICO</name>
<accession>A0A3L7J3K4</accession>
<dbReference type="SUPFAM" id="SSF53681">
    <property type="entry name" value="Aspartate/glutamate racemase"/>
    <property type="match status" value="1"/>
</dbReference>
<evidence type="ECO:0000313" key="2">
    <source>
        <dbReference type="EMBL" id="RLQ84021.1"/>
    </source>
</evidence>
<evidence type="ECO:0000256" key="1">
    <source>
        <dbReference type="SAM" id="MobiDB-lite"/>
    </source>
</evidence>
<comment type="caution">
    <text evidence="2">The sequence shown here is derived from an EMBL/GenBank/DDBJ whole genome shotgun (WGS) entry which is preliminary data.</text>
</comment>
<sequence length="80" mass="8539">MERDFSRDRLATRGIDVIVPTASAREFVHRVMIEELVLGVAGITLGCSEIELLIEATDSGTGVSDDAHPGAGGRRTSSLR</sequence>
<organism evidence="2 3">
    <name type="scientific">Mycetocola zhadangensis</name>
    <dbReference type="NCBI Taxonomy" id="1164595"/>
    <lineage>
        <taxon>Bacteria</taxon>
        <taxon>Bacillati</taxon>
        <taxon>Actinomycetota</taxon>
        <taxon>Actinomycetes</taxon>
        <taxon>Micrococcales</taxon>
        <taxon>Microbacteriaceae</taxon>
        <taxon>Mycetocola</taxon>
    </lineage>
</organism>
<dbReference type="Proteomes" id="UP000282460">
    <property type="component" value="Unassembled WGS sequence"/>
</dbReference>
<dbReference type="EMBL" id="RCWJ01000002">
    <property type="protein sequence ID" value="RLQ84021.1"/>
    <property type="molecule type" value="Genomic_DNA"/>
</dbReference>
<protein>
    <submittedName>
        <fullName evidence="2">Uncharacterized protein</fullName>
    </submittedName>
</protein>
<proteinExistence type="predicted"/>
<dbReference type="GO" id="GO:0016855">
    <property type="term" value="F:racemase and epimerase activity, acting on amino acids and derivatives"/>
    <property type="evidence" value="ECO:0007669"/>
    <property type="project" value="InterPro"/>
</dbReference>